<feature type="region of interest" description="Disordered" evidence="6">
    <location>
        <begin position="412"/>
        <end position="461"/>
    </location>
</feature>
<protein>
    <recommendedName>
        <fullName evidence="8">Rhodopsin domain-containing protein</fullName>
    </recommendedName>
</protein>
<reference evidence="9 10" key="1">
    <citation type="submission" date="2017-03" db="EMBL/GenBank/DDBJ databases">
        <title>Genomes of endolithic fungi from Antarctica.</title>
        <authorList>
            <person name="Coleine C."/>
            <person name="Masonjones S."/>
            <person name="Stajich J.E."/>
        </authorList>
    </citation>
    <scope>NUCLEOTIDE SEQUENCE [LARGE SCALE GENOMIC DNA]</scope>
    <source>
        <strain evidence="9 10">CCFEE 6314</strain>
    </source>
</reference>
<keyword evidence="2 7" id="KW-0812">Transmembrane</keyword>
<dbReference type="PANTHER" id="PTHR33048">
    <property type="entry name" value="PTH11-LIKE INTEGRAL MEMBRANE PROTEIN (AFU_ORTHOLOGUE AFUA_5G11245)"/>
    <property type="match status" value="1"/>
</dbReference>
<accession>A0A438N737</accession>
<dbReference type="AlphaFoldDB" id="A0A438N737"/>
<feature type="region of interest" description="Disordered" evidence="6">
    <location>
        <begin position="306"/>
        <end position="348"/>
    </location>
</feature>
<proteinExistence type="inferred from homology"/>
<evidence type="ECO:0000256" key="1">
    <source>
        <dbReference type="ARBA" id="ARBA00004141"/>
    </source>
</evidence>
<evidence type="ECO:0000259" key="8">
    <source>
        <dbReference type="Pfam" id="PF20684"/>
    </source>
</evidence>
<comment type="subcellular location">
    <subcellularLocation>
        <location evidence="1">Membrane</location>
        <topology evidence="1">Multi-pass membrane protein</topology>
    </subcellularLocation>
</comment>
<dbReference type="InterPro" id="IPR036416">
    <property type="entry name" value="Pept_tRNA_hydro_sf"/>
</dbReference>
<dbReference type="Proteomes" id="UP000288859">
    <property type="component" value="Unassembled WGS sequence"/>
</dbReference>
<dbReference type="EMBL" id="NAJM01000017">
    <property type="protein sequence ID" value="RVX71562.1"/>
    <property type="molecule type" value="Genomic_DNA"/>
</dbReference>
<dbReference type="GO" id="GO:0004045">
    <property type="term" value="F:peptidyl-tRNA hydrolase activity"/>
    <property type="evidence" value="ECO:0007669"/>
    <property type="project" value="InterPro"/>
</dbReference>
<evidence type="ECO:0000256" key="6">
    <source>
        <dbReference type="SAM" id="MobiDB-lite"/>
    </source>
</evidence>
<comment type="caution">
    <text evidence="9">The sequence shown here is derived from an EMBL/GenBank/DDBJ whole genome shotgun (WGS) entry which is preliminary data.</text>
</comment>
<dbReference type="Gene3D" id="3.40.50.1470">
    <property type="entry name" value="Peptidyl-tRNA hydrolase"/>
    <property type="match status" value="1"/>
</dbReference>
<feature type="transmembrane region" description="Helical" evidence="7">
    <location>
        <begin position="168"/>
        <end position="193"/>
    </location>
</feature>
<evidence type="ECO:0000256" key="7">
    <source>
        <dbReference type="SAM" id="Phobius"/>
    </source>
</evidence>
<dbReference type="VEuPathDB" id="FungiDB:PV10_05992"/>
<dbReference type="InterPro" id="IPR049326">
    <property type="entry name" value="Rhodopsin_dom_fungi"/>
</dbReference>
<evidence type="ECO:0000313" key="9">
    <source>
        <dbReference type="EMBL" id="RVX71562.1"/>
    </source>
</evidence>
<gene>
    <name evidence="9" type="ORF">B0A52_05134</name>
</gene>
<dbReference type="VEuPathDB" id="FungiDB:PV10_05993"/>
<dbReference type="Pfam" id="PF20684">
    <property type="entry name" value="Fung_rhodopsin"/>
    <property type="match status" value="1"/>
</dbReference>
<feature type="transmembrane region" description="Helical" evidence="7">
    <location>
        <begin position="124"/>
        <end position="148"/>
    </location>
</feature>
<feature type="domain" description="Rhodopsin" evidence="8">
    <location>
        <begin position="22"/>
        <end position="263"/>
    </location>
</feature>
<dbReference type="GO" id="GO:0016020">
    <property type="term" value="C:membrane"/>
    <property type="evidence" value="ECO:0007669"/>
    <property type="project" value="UniProtKB-SubCell"/>
</dbReference>
<dbReference type="PANTHER" id="PTHR33048:SF110">
    <property type="entry name" value="UBID FAMILY DECARBOXYLASE"/>
    <property type="match status" value="1"/>
</dbReference>
<dbReference type="Pfam" id="PF01195">
    <property type="entry name" value="Pept_tRNA_hydro"/>
    <property type="match status" value="1"/>
</dbReference>
<dbReference type="InterPro" id="IPR018171">
    <property type="entry name" value="Pept_tRNA_hydro_CS"/>
</dbReference>
<feature type="transmembrane region" description="Helical" evidence="7">
    <location>
        <begin position="41"/>
        <end position="61"/>
    </location>
</feature>
<dbReference type="SUPFAM" id="SSF53178">
    <property type="entry name" value="Peptidyl-tRNA hydrolase-like"/>
    <property type="match status" value="1"/>
</dbReference>
<name>A0A438N737_EXOME</name>
<dbReference type="InterPro" id="IPR001328">
    <property type="entry name" value="Pept_tRNA_hydro"/>
</dbReference>
<keyword evidence="4 7" id="KW-0472">Membrane</keyword>
<evidence type="ECO:0000256" key="5">
    <source>
        <dbReference type="ARBA" id="ARBA00038359"/>
    </source>
</evidence>
<evidence type="ECO:0000256" key="4">
    <source>
        <dbReference type="ARBA" id="ARBA00023136"/>
    </source>
</evidence>
<feature type="transmembrane region" description="Helical" evidence="7">
    <location>
        <begin position="9"/>
        <end position="29"/>
    </location>
</feature>
<keyword evidence="3 7" id="KW-1133">Transmembrane helix</keyword>
<dbReference type="OrthoDB" id="3903189at2759"/>
<dbReference type="InterPro" id="IPR052337">
    <property type="entry name" value="SAT4-like"/>
</dbReference>
<evidence type="ECO:0000256" key="3">
    <source>
        <dbReference type="ARBA" id="ARBA00022989"/>
    </source>
</evidence>
<sequence>MVSFAAESYIWYGFTVALVLARMLARLLHFKSIWRLQVEDWLMAFLTALYTILIVFLNVVLRTSTNLIDPAHPVELTPHEISDRIFGSKVILLVEQCMCAVQWGTKACLLLLYWRLTQNLRQSLIVKGAALYVLITFIVMEILYFGVWCRPFSDYWAVPTENMQCPTAMNHLIINLSFNLSSDVLILSIPLPLLLRAHLEFKRKLLLVFPFSLGLFTMLCAILSKQYSFNSPYSSTWVYWYCREASTAMIVSNMPYSWALIRRVFNLKSFFGDTSADRMQSGQPMAITGYAEGGMPLSSPFGSLSPGLPHNSSRKFSWPRSKRDRSGSNIDQAPVKPRTQGQDEDVQPADKETYLETHPASSTNSSAGRIQNLCVLALSQLFSSNQSTFIVILTHWVGVDKSNSLSFFTGASHRRRQNSVPRKALDSFYLQPGDDSSNDQSTEFHDHPRRPAPQETILPSSDLSSFTRRPTFISLQNTQSTDLSSIIPSPLRIRKFKSASPTQSPARMKTVRLLIASLGNPAPYHSTRHSAGHIILKGLAASLHLPQPSKSKEFGNGLVSHGTDLGRPEYTLWQSTSMMNVSGLGLLKAWKAFDGRQADNDVVTALLVLHDELESSPGTVKLRRGESSPKGHNGIKSVQSTFKSAAVLNALGDRFIKIGIGIGRPVSRERDDVSAFVLGQVTASERQKLDAGVHSVAAVIESEISRLEKS</sequence>
<dbReference type="PROSITE" id="PS01196">
    <property type="entry name" value="PEPT_TRNA_HYDROL_2"/>
    <property type="match status" value="1"/>
</dbReference>
<evidence type="ECO:0000256" key="2">
    <source>
        <dbReference type="ARBA" id="ARBA00022692"/>
    </source>
</evidence>
<feature type="transmembrane region" description="Helical" evidence="7">
    <location>
        <begin position="205"/>
        <end position="224"/>
    </location>
</feature>
<organism evidence="9 10">
    <name type="scientific">Exophiala mesophila</name>
    <name type="common">Black yeast-like fungus</name>
    <dbReference type="NCBI Taxonomy" id="212818"/>
    <lineage>
        <taxon>Eukaryota</taxon>
        <taxon>Fungi</taxon>
        <taxon>Dikarya</taxon>
        <taxon>Ascomycota</taxon>
        <taxon>Pezizomycotina</taxon>
        <taxon>Eurotiomycetes</taxon>
        <taxon>Chaetothyriomycetidae</taxon>
        <taxon>Chaetothyriales</taxon>
        <taxon>Herpotrichiellaceae</taxon>
        <taxon>Exophiala</taxon>
    </lineage>
</organism>
<evidence type="ECO:0000313" key="10">
    <source>
        <dbReference type="Proteomes" id="UP000288859"/>
    </source>
</evidence>
<comment type="similarity">
    <text evidence="5">Belongs to the SAT4 family.</text>
</comment>